<organism evidence="5">
    <name type="scientific">Octopus bimaculoides</name>
    <name type="common">California two-spotted octopus</name>
    <dbReference type="NCBI Taxonomy" id="37653"/>
    <lineage>
        <taxon>Eukaryota</taxon>
        <taxon>Metazoa</taxon>
        <taxon>Spiralia</taxon>
        <taxon>Lophotrochozoa</taxon>
        <taxon>Mollusca</taxon>
        <taxon>Cephalopoda</taxon>
        <taxon>Coleoidea</taxon>
        <taxon>Octopodiformes</taxon>
        <taxon>Octopoda</taxon>
        <taxon>Incirrata</taxon>
        <taxon>Octopodidae</taxon>
        <taxon>Octopus</taxon>
    </lineage>
</organism>
<comment type="subcellular location">
    <subcellularLocation>
        <location evidence="1">Nucleus</location>
        <location evidence="1">Nucleolus</location>
    </subcellularLocation>
</comment>
<evidence type="ECO:0000256" key="3">
    <source>
        <dbReference type="ARBA" id="ARBA00023242"/>
    </source>
</evidence>
<dbReference type="GO" id="GO:0000462">
    <property type="term" value="P:maturation of SSU-rRNA from tricistronic rRNA transcript (SSU-rRNA, 5.8S rRNA, LSU-rRNA)"/>
    <property type="evidence" value="ECO:0007669"/>
    <property type="project" value="InterPro"/>
</dbReference>
<dbReference type="OrthoDB" id="18703at2759"/>
<dbReference type="GO" id="GO:0005730">
    <property type="term" value="C:nucleolus"/>
    <property type="evidence" value="ECO:0007669"/>
    <property type="project" value="UniProtKB-SubCell"/>
</dbReference>
<reference evidence="5" key="1">
    <citation type="submission" date="2015-07" db="EMBL/GenBank/DDBJ databases">
        <title>MeaNS - Measles Nucleotide Surveillance Program.</title>
        <authorList>
            <person name="Tran T."/>
            <person name="Druce J."/>
        </authorList>
    </citation>
    <scope>NUCLEOTIDE SEQUENCE</scope>
    <source>
        <strain evidence="5">UCB-OBI-ISO-001</strain>
        <tissue evidence="5">Gonad</tissue>
    </source>
</reference>
<gene>
    <name evidence="5" type="ORF">OCBIM_22002561mg</name>
</gene>
<evidence type="ECO:0000256" key="1">
    <source>
        <dbReference type="ARBA" id="ARBA00004604"/>
    </source>
</evidence>
<comment type="similarity">
    <text evidence="2">Belongs to the SLX9 family.</text>
</comment>
<feature type="region of interest" description="Disordered" evidence="4">
    <location>
        <begin position="15"/>
        <end position="34"/>
    </location>
</feature>
<evidence type="ECO:0000256" key="2">
    <source>
        <dbReference type="ARBA" id="ARBA00011022"/>
    </source>
</evidence>
<sequence>MGKIGCKRWRFHNSAVKSDSNPADTNSETEKADAGPVIMESNIFAGLNANVFDAVIKNSNKSFKNSKNQSQKTKKQKFQERKEYWQNQINSICTQKLKAKEMLLKKIQRKQMKNTPVVGDLTDMKESLPTFTAQKETAKEKPLPYKPPVKLKSRQKEMLENINIFKQVLSHPIFKQNPGSAITEHLQNKVEHMNSC</sequence>
<dbReference type="PANTHER" id="PTHR31109">
    <property type="entry name" value="PROTEIN FAM207A"/>
    <property type="match status" value="1"/>
</dbReference>
<dbReference type="InterPro" id="IPR028160">
    <property type="entry name" value="Slx9-like"/>
</dbReference>
<dbReference type="PANTHER" id="PTHR31109:SF2">
    <property type="entry name" value="RIBOSOME BIOGENESIS PROTEIN SLX9 HOMOLOG"/>
    <property type="match status" value="1"/>
</dbReference>
<protein>
    <recommendedName>
        <fullName evidence="6">Ribosome biogenesis protein slx9-like</fullName>
    </recommendedName>
</protein>
<proteinExistence type="inferred from homology"/>
<dbReference type="EMBL" id="KQ415793">
    <property type="protein sequence ID" value="KOG00476.1"/>
    <property type="molecule type" value="Genomic_DNA"/>
</dbReference>
<dbReference type="AlphaFoldDB" id="A0A0L8IG69"/>
<dbReference type="GO" id="GO:0030688">
    <property type="term" value="C:preribosome, small subunit precursor"/>
    <property type="evidence" value="ECO:0007669"/>
    <property type="project" value="InterPro"/>
</dbReference>
<feature type="compositionally biased region" description="Polar residues" evidence="4">
    <location>
        <begin position="15"/>
        <end position="26"/>
    </location>
</feature>
<evidence type="ECO:0008006" key="6">
    <source>
        <dbReference type="Google" id="ProtNLM"/>
    </source>
</evidence>
<dbReference type="Pfam" id="PF15341">
    <property type="entry name" value="SLX9"/>
    <property type="match status" value="1"/>
</dbReference>
<evidence type="ECO:0000313" key="5">
    <source>
        <dbReference type="EMBL" id="KOG00476.1"/>
    </source>
</evidence>
<dbReference type="GO" id="GO:0030686">
    <property type="term" value="C:90S preribosome"/>
    <property type="evidence" value="ECO:0007669"/>
    <property type="project" value="InterPro"/>
</dbReference>
<evidence type="ECO:0000256" key="4">
    <source>
        <dbReference type="SAM" id="MobiDB-lite"/>
    </source>
</evidence>
<name>A0A0L8IG69_OCTBM</name>
<accession>A0A0L8IG69</accession>
<keyword evidence="3" id="KW-0539">Nucleus</keyword>